<comment type="caution">
    <text evidence="2">The sequence shown here is derived from an EMBL/GenBank/DDBJ whole genome shotgun (WGS) entry which is preliminary data.</text>
</comment>
<proteinExistence type="predicted"/>
<dbReference type="PANTHER" id="PTHR47909:SF2">
    <property type="entry name" value="GPI INOSITOL-DEACYLASE"/>
    <property type="match status" value="1"/>
</dbReference>
<dbReference type="SUPFAM" id="SSF53474">
    <property type="entry name" value="alpha/beta-Hydrolases"/>
    <property type="match status" value="1"/>
</dbReference>
<keyword evidence="3" id="KW-1185">Reference proteome</keyword>
<evidence type="ECO:0000259" key="1">
    <source>
        <dbReference type="Pfam" id="PF00561"/>
    </source>
</evidence>
<dbReference type="AlphaFoldDB" id="E1ICM7"/>
<dbReference type="Pfam" id="PF00561">
    <property type="entry name" value="Abhydrolase_1"/>
    <property type="match status" value="1"/>
</dbReference>
<gene>
    <name evidence="2" type="ORF">OSCT_1078</name>
</gene>
<dbReference type="InterPro" id="IPR029058">
    <property type="entry name" value="AB_hydrolase_fold"/>
</dbReference>
<dbReference type="eggNOG" id="COG1075">
    <property type="taxonomic scope" value="Bacteria"/>
</dbReference>
<name>E1ICM7_9CHLR</name>
<dbReference type="PANTHER" id="PTHR47909">
    <property type="entry name" value="ALPHA/BETA-HYDROLASES SUPERFAMILY PROTEIN"/>
    <property type="match status" value="1"/>
</dbReference>
<feature type="domain" description="AB hydrolase-1" evidence="1">
    <location>
        <begin position="54"/>
        <end position="122"/>
    </location>
</feature>
<accession>E1ICM7</accession>
<reference evidence="2 3" key="1">
    <citation type="journal article" date="2011" name="J. Bacteriol.">
        <title>Draft genome sequence of the anoxygenic filamentous phototrophic bacterium Oscillochloris trichoides subsp. DG-6.</title>
        <authorList>
            <person name="Kuznetsov B.B."/>
            <person name="Ivanovsky R.N."/>
            <person name="Keppen O.I."/>
            <person name="Sukhacheva M.V."/>
            <person name="Bumazhkin B.K."/>
            <person name="Patutina E.O."/>
            <person name="Beletsky A.V."/>
            <person name="Mardanov A.V."/>
            <person name="Baslerov R.V."/>
            <person name="Panteleeva A.N."/>
            <person name="Kolganova T.V."/>
            <person name="Ravin N.V."/>
            <person name="Skryabin K.G."/>
        </authorList>
    </citation>
    <scope>NUCLEOTIDE SEQUENCE [LARGE SCALE GENOMIC DNA]</scope>
    <source>
        <strain evidence="2 3">DG-6</strain>
    </source>
</reference>
<dbReference type="InterPro" id="IPR000073">
    <property type="entry name" value="AB_hydrolase_1"/>
</dbReference>
<dbReference type="Gene3D" id="3.40.50.1820">
    <property type="entry name" value="alpha/beta hydrolase"/>
    <property type="match status" value="1"/>
</dbReference>
<dbReference type="STRING" id="765420.OSCT_1078"/>
<dbReference type="EMBL" id="ADVR01000029">
    <property type="protein sequence ID" value="EFO81047.1"/>
    <property type="molecule type" value="Genomic_DNA"/>
</dbReference>
<sequence>MIIGGYLTGPSDFTNLAHALAAPPYNYDVSITPISRWRWAITRDWDFRPVINHLRDTVQQALERSGAEKVTILGHSVGGSVARMYLGEEAYCGEIYAGRRYVKRLIMLGTPHHSIEYWTRTSVGFINQTYPGAFYPDIHYTSVVGSAIQGNPKGNIVERMSSSSYRRVSGLQADYAWGDGVTTIECAALEGAEFLVVPGLTHSPFHGQPWYAEPAGLPLWDRVLQ</sequence>
<evidence type="ECO:0000313" key="3">
    <source>
        <dbReference type="Proteomes" id="UP000054010"/>
    </source>
</evidence>
<organism evidence="2 3">
    <name type="scientific">Oscillochloris trichoides DG-6</name>
    <dbReference type="NCBI Taxonomy" id="765420"/>
    <lineage>
        <taxon>Bacteria</taxon>
        <taxon>Bacillati</taxon>
        <taxon>Chloroflexota</taxon>
        <taxon>Chloroflexia</taxon>
        <taxon>Chloroflexales</taxon>
        <taxon>Chloroflexineae</taxon>
        <taxon>Oscillochloridaceae</taxon>
        <taxon>Oscillochloris</taxon>
    </lineage>
</organism>
<dbReference type="Proteomes" id="UP000054010">
    <property type="component" value="Unassembled WGS sequence"/>
</dbReference>
<dbReference type="HOGENOM" id="CLU_065036_1_0_0"/>
<protein>
    <submittedName>
        <fullName evidence="2">Lipase</fullName>
    </submittedName>
</protein>
<evidence type="ECO:0000313" key="2">
    <source>
        <dbReference type="EMBL" id="EFO81047.1"/>
    </source>
</evidence>